<reference evidence="1 2" key="1">
    <citation type="submission" date="2020-11" db="EMBL/GenBank/DDBJ databases">
        <authorList>
            <person name="Wallbank WR R."/>
            <person name="Pardo Diaz C."/>
            <person name="Kozak K."/>
            <person name="Martin S."/>
            <person name="Jiggins C."/>
            <person name="Moest M."/>
            <person name="Warren A I."/>
            <person name="Generalovic N T."/>
            <person name="Byers J.R.P. K."/>
            <person name="Montejo-Kovacevich G."/>
            <person name="Yen C E."/>
        </authorList>
    </citation>
    <scope>NUCLEOTIDE SEQUENCE [LARGE SCALE GENOMIC DNA]</scope>
</reference>
<organism evidence="1 2">
    <name type="scientific">Hermetia illucens</name>
    <name type="common">Black soldier fly</name>
    <dbReference type="NCBI Taxonomy" id="343691"/>
    <lineage>
        <taxon>Eukaryota</taxon>
        <taxon>Metazoa</taxon>
        <taxon>Ecdysozoa</taxon>
        <taxon>Arthropoda</taxon>
        <taxon>Hexapoda</taxon>
        <taxon>Insecta</taxon>
        <taxon>Pterygota</taxon>
        <taxon>Neoptera</taxon>
        <taxon>Endopterygota</taxon>
        <taxon>Diptera</taxon>
        <taxon>Brachycera</taxon>
        <taxon>Stratiomyomorpha</taxon>
        <taxon>Stratiomyidae</taxon>
        <taxon>Hermetiinae</taxon>
        <taxon>Hermetia</taxon>
    </lineage>
</organism>
<dbReference type="AlphaFoldDB" id="A0A7R8V9G4"/>
<dbReference type="Proteomes" id="UP000594454">
    <property type="component" value="Chromosome 7"/>
</dbReference>
<accession>A0A7R8V9G4</accession>
<name>A0A7R8V9G4_HERIL</name>
<evidence type="ECO:0000313" key="1">
    <source>
        <dbReference type="EMBL" id="CAD7094000.1"/>
    </source>
</evidence>
<protein>
    <submittedName>
        <fullName evidence="1">Uncharacterized protein</fullName>
    </submittedName>
</protein>
<dbReference type="InParanoid" id="A0A7R8V9G4"/>
<proteinExistence type="predicted"/>
<dbReference type="EMBL" id="LR899015">
    <property type="protein sequence ID" value="CAD7094000.1"/>
    <property type="molecule type" value="Genomic_DNA"/>
</dbReference>
<keyword evidence="2" id="KW-1185">Reference proteome</keyword>
<sequence length="69" mass="7843">MSNKLNGHKPTSTAFTALFIAERNDTHFNLKYLEGVYSPDLTVTKLVSVKITRFGNQLFPHSVRHLLNL</sequence>
<evidence type="ECO:0000313" key="2">
    <source>
        <dbReference type="Proteomes" id="UP000594454"/>
    </source>
</evidence>
<gene>
    <name evidence="1" type="ORF">HERILL_LOCUS16243</name>
</gene>